<feature type="compositionally biased region" description="Polar residues" evidence="1">
    <location>
        <begin position="201"/>
        <end position="232"/>
    </location>
</feature>
<accession>A0AAD7HBE7</accession>
<sequence length="392" mass="41929">MAPGGQPCDWTTDPNNKIALVAYFKTIKDKIGQGGGWDQTCLESAAAHMVARGPPAKGAPKNANSIKGIWAGMKKIHDALVLVQQKRYPGASGWTYDQRAGFSVCDANRDEWKEFSKQHPVFKPFATKGWEFFDDVKDILPTRARGMNVFNPAVLAIPSIAPSQDSGGGSQPQLPSDLEFDFPPPSQFLDDESQLITDWSQTQAMRSQSQPFSDWSQTQSGVSQPGSFTQPSALIPAHTPTPPRLPTVPGPASASIPATPSNAATPMAPLGVPSSGVKRGASDEFSTPWTAKKGKTSGADALLAIGGSVDRVGNAIRDCFMPQKSSAVSPTKQVERARQLAVADREAGSLSERKRATLNLIFTKDPKAADAYVAEKTVEGRSAVAEILIEHF</sequence>
<evidence type="ECO:0000313" key="2">
    <source>
        <dbReference type="EMBL" id="KAJ7716455.1"/>
    </source>
</evidence>
<organism evidence="2 3">
    <name type="scientific">Mycena metata</name>
    <dbReference type="NCBI Taxonomy" id="1033252"/>
    <lineage>
        <taxon>Eukaryota</taxon>
        <taxon>Fungi</taxon>
        <taxon>Dikarya</taxon>
        <taxon>Basidiomycota</taxon>
        <taxon>Agaricomycotina</taxon>
        <taxon>Agaricomycetes</taxon>
        <taxon>Agaricomycetidae</taxon>
        <taxon>Agaricales</taxon>
        <taxon>Marasmiineae</taxon>
        <taxon>Mycenaceae</taxon>
        <taxon>Mycena</taxon>
    </lineage>
</organism>
<dbReference type="EMBL" id="JARKIB010000291">
    <property type="protein sequence ID" value="KAJ7716455.1"/>
    <property type="molecule type" value="Genomic_DNA"/>
</dbReference>
<feature type="compositionally biased region" description="Pro residues" evidence="1">
    <location>
        <begin position="239"/>
        <end position="249"/>
    </location>
</feature>
<keyword evidence="3" id="KW-1185">Reference proteome</keyword>
<feature type="region of interest" description="Disordered" evidence="1">
    <location>
        <begin position="161"/>
        <end position="183"/>
    </location>
</feature>
<comment type="caution">
    <text evidence="2">The sequence shown here is derived from an EMBL/GenBank/DDBJ whole genome shotgun (WGS) entry which is preliminary data.</text>
</comment>
<feature type="region of interest" description="Disordered" evidence="1">
    <location>
        <begin position="273"/>
        <end position="292"/>
    </location>
</feature>
<evidence type="ECO:0008006" key="4">
    <source>
        <dbReference type="Google" id="ProtNLM"/>
    </source>
</evidence>
<dbReference type="Proteomes" id="UP001215598">
    <property type="component" value="Unassembled WGS sequence"/>
</dbReference>
<evidence type="ECO:0000256" key="1">
    <source>
        <dbReference type="SAM" id="MobiDB-lite"/>
    </source>
</evidence>
<proteinExistence type="predicted"/>
<feature type="region of interest" description="Disordered" evidence="1">
    <location>
        <begin position="201"/>
        <end position="256"/>
    </location>
</feature>
<gene>
    <name evidence="2" type="ORF">B0H16DRAFT_1476748</name>
</gene>
<protein>
    <recommendedName>
        <fullName evidence="4">Myb/SANT-like domain-containing protein</fullName>
    </recommendedName>
</protein>
<evidence type="ECO:0000313" key="3">
    <source>
        <dbReference type="Proteomes" id="UP001215598"/>
    </source>
</evidence>
<dbReference type="AlphaFoldDB" id="A0AAD7HBE7"/>
<name>A0AAD7HBE7_9AGAR</name>
<reference evidence="2" key="1">
    <citation type="submission" date="2023-03" db="EMBL/GenBank/DDBJ databases">
        <title>Massive genome expansion in bonnet fungi (Mycena s.s.) driven by repeated elements and novel gene families across ecological guilds.</title>
        <authorList>
            <consortium name="Lawrence Berkeley National Laboratory"/>
            <person name="Harder C.B."/>
            <person name="Miyauchi S."/>
            <person name="Viragh M."/>
            <person name="Kuo A."/>
            <person name="Thoen E."/>
            <person name="Andreopoulos B."/>
            <person name="Lu D."/>
            <person name="Skrede I."/>
            <person name="Drula E."/>
            <person name="Henrissat B."/>
            <person name="Morin E."/>
            <person name="Kohler A."/>
            <person name="Barry K."/>
            <person name="LaButti K."/>
            <person name="Morin E."/>
            <person name="Salamov A."/>
            <person name="Lipzen A."/>
            <person name="Mereny Z."/>
            <person name="Hegedus B."/>
            <person name="Baldrian P."/>
            <person name="Stursova M."/>
            <person name="Weitz H."/>
            <person name="Taylor A."/>
            <person name="Grigoriev I.V."/>
            <person name="Nagy L.G."/>
            <person name="Martin F."/>
            <person name="Kauserud H."/>
        </authorList>
    </citation>
    <scope>NUCLEOTIDE SEQUENCE</scope>
    <source>
        <strain evidence="2">CBHHK182m</strain>
    </source>
</reference>